<accession>A0A852QVJ2</accession>
<dbReference type="AlphaFoldDB" id="A0A852QVJ2"/>
<proteinExistence type="predicted"/>
<protein>
    <submittedName>
        <fullName evidence="3">Peptide/nickel transport system substrate-binding protein</fullName>
    </submittedName>
</protein>
<organism evidence="3 4">
    <name type="scientific">Leucobacter aridicollis</name>
    <dbReference type="NCBI Taxonomy" id="283878"/>
    <lineage>
        <taxon>Bacteria</taxon>
        <taxon>Bacillati</taxon>
        <taxon>Actinomycetota</taxon>
        <taxon>Actinomycetes</taxon>
        <taxon>Micrococcales</taxon>
        <taxon>Microbacteriaceae</taxon>
        <taxon>Leucobacter</taxon>
    </lineage>
</organism>
<evidence type="ECO:0000256" key="1">
    <source>
        <dbReference type="SAM" id="SignalP"/>
    </source>
</evidence>
<feature type="domain" description="Solute-binding protein family 5" evidence="2">
    <location>
        <begin position="83"/>
        <end position="450"/>
    </location>
</feature>
<evidence type="ECO:0000259" key="2">
    <source>
        <dbReference type="Pfam" id="PF00496"/>
    </source>
</evidence>
<dbReference type="CDD" id="cd00995">
    <property type="entry name" value="PBP2_NikA_DppA_OppA_like"/>
    <property type="match status" value="1"/>
</dbReference>
<sequence length="530" mass="55619">MKAYTLVGLAAVGALALSACTGGGGGGASGESGGEPVIDGTLSYAITRDPGMLFSPLNPSGALGSVTQWAYESLIYFDADGQPQGWLAKSWEQTPTSLHFEVRDDAVCADGTKLTAETIANNFRWIADPANNSTAINLVVPSTAKIENDDSSITITTVEPDPFMITAIGSQAIYCQAALDDPQSVSTASNGTGMFNVTDVVTGDHLTLERRDDYAWAPEGGADSSTPGVPKTVELKIIENESTRANLLLSGELNVATITGPDADRLEGKVDVLNSGMLITGGFLYSQAEGRPTADKNVRIALTKALDLDELMQVSTAGKGERAQRLATVDPQVCQYDAVGPNLPKTDVAGAEKLLDEAGWVKGADGKRSKDGQPLVLEFAWQSKGAEIASAAEMMADQWGAIGVGVNHDGSDYGAFIEKISTPGAASKIDVMWLTANYPVPSALMVYYTGEAPPKGNNFAALNNPKFDALVEKANNSTGAEGCKAWEAAEGEMYASADYVPFAMTSHPTFAQGISEYGIKEFAPSTILVK</sequence>
<gene>
    <name evidence="3" type="ORF">BJ960_001106</name>
</gene>
<name>A0A852QVJ2_9MICO</name>
<dbReference type="PIRSF" id="PIRSF002741">
    <property type="entry name" value="MppA"/>
    <property type="match status" value="1"/>
</dbReference>
<dbReference type="GO" id="GO:0043190">
    <property type="term" value="C:ATP-binding cassette (ABC) transporter complex"/>
    <property type="evidence" value="ECO:0007669"/>
    <property type="project" value="InterPro"/>
</dbReference>
<dbReference type="PROSITE" id="PS51257">
    <property type="entry name" value="PROKAR_LIPOPROTEIN"/>
    <property type="match status" value="1"/>
</dbReference>
<dbReference type="GO" id="GO:0015833">
    <property type="term" value="P:peptide transport"/>
    <property type="evidence" value="ECO:0007669"/>
    <property type="project" value="TreeGrafter"/>
</dbReference>
<dbReference type="RefSeq" id="WP_185986553.1">
    <property type="nucleotide sequence ID" value="NZ_BAAALZ010000002.1"/>
</dbReference>
<dbReference type="Gene3D" id="3.40.190.10">
    <property type="entry name" value="Periplasmic binding protein-like II"/>
    <property type="match status" value="1"/>
</dbReference>
<dbReference type="PANTHER" id="PTHR30290">
    <property type="entry name" value="PERIPLASMIC BINDING COMPONENT OF ABC TRANSPORTER"/>
    <property type="match status" value="1"/>
</dbReference>
<dbReference type="InterPro" id="IPR000914">
    <property type="entry name" value="SBP_5_dom"/>
</dbReference>
<dbReference type="Proteomes" id="UP000586095">
    <property type="component" value="Unassembled WGS sequence"/>
</dbReference>
<dbReference type="Gene3D" id="3.10.105.10">
    <property type="entry name" value="Dipeptide-binding Protein, Domain 3"/>
    <property type="match status" value="1"/>
</dbReference>
<dbReference type="InterPro" id="IPR039424">
    <property type="entry name" value="SBP_5"/>
</dbReference>
<keyword evidence="4" id="KW-1185">Reference proteome</keyword>
<dbReference type="GO" id="GO:1904680">
    <property type="term" value="F:peptide transmembrane transporter activity"/>
    <property type="evidence" value="ECO:0007669"/>
    <property type="project" value="TreeGrafter"/>
</dbReference>
<dbReference type="Pfam" id="PF00496">
    <property type="entry name" value="SBP_bac_5"/>
    <property type="match status" value="1"/>
</dbReference>
<dbReference type="InterPro" id="IPR030678">
    <property type="entry name" value="Peptide/Ni-bd"/>
</dbReference>
<feature type="chain" id="PRO_5039656424" evidence="1">
    <location>
        <begin position="20"/>
        <end position="530"/>
    </location>
</feature>
<evidence type="ECO:0000313" key="4">
    <source>
        <dbReference type="Proteomes" id="UP000586095"/>
    </source>
</evidence>
<dbReference type="EMBL" id="JACCBD010000001">
    <property type="protein sequence ID" value="NYD26303.1"/>
    <property type="molecule type" value="Genomic_DNA"/>
</dbReference>
<dbReference type="SUPFAM" id="SSF53850">
    <property type="entry name" value="Periplasmic binding protein-like II"/>
    <property type="match status" value="1"/>
</dbReference>
<feature type="signal peptide" evidence="1">
    <location>
        <begin position="1"/>
        <end position="19"/>
    </location>
</feature>
<evidence type="ECO:0000313" key="3">
    <source>
        <dbReference type="EMBL" id="NYD26303.1"/>
    </source>
</evidence>
<comment type="caution">
    <text evidence="3">The sequence shown here is derived from an EMBL/GenBank/DDBJ whole genome shotgun (WGS) entry which is preliminary data.</text>
</comment>
<dbReference type="GO" id="GO:0042597">
    <property type="term" value="C:periplasmic space"/>
    <property type="evidence" value="ECO:0007669"/>
    <property type="project" value="UniProtKB-ARBA"/>
</dbReference>
<keyword evidence="1" id="KW-0732">Signal</keyword>
<reference evidence="3 4" key="1">
    <citation type="submission" date="2020-07" db="EMBL/GenBank/DDBJ databases">
        <title>Sequencing the genomes of 1000 actinobacteria strains.</title>
        <authorList>
            <person name="Klenk H.-P."/>
        </authorList>
    </citation>
    <scope>NUCLEOTIDE SEQUENCE [LARGE SCALE GENOMIC DNA]</scope>
    <source>
        <strain evidence="3 4">DSM 17380</strain>
    </source>
</reference>